<accession>A0A9D4JK77</accession>
<sequence length="51" mass="5947">MNALILAFTSASHEKHFRALGSVLHASQETRWPHGRNAIHTSFLRHRRHFD</sequence>
<proteinExistence type="predicted"/>
<reference evidence="1" key="2">
    <citation type="submission" date="2020-11" db="EMBL/GenBank/DDBJ databases">
        <authorList>
            <person name="McCartney M.A."/>
            <person name="Auch B."/>
            <person name="Kono T."/>
            <person name="Mallez S."/>
            <person name="Becker A."/>
            <person name="Gohl D.M."/>
            <person name="Silverstein K.A.T."/>
            <person name="Koren S."/>
            <person name="Bechman K.B."/>
            <person name="Herman A."/>
            <person name="Abrahante J.E."/>
            <person name="Garbe J."/>
        </authorList>
    </citation>
    <scope>NUCLEOTIDE SEQUENCE</scope>
    <source>
        <strain evidence="1">Duluth1</strain>
        <tissue evidence="1">Whole animal</tissue>
    </source>
</reference>
<name>A0A9D4JK77_DREPO</name>
<dbReference type="EMBL" id="JAIWYP010000006">
    <property type="protein sequence ID" value="KAH3810442.1"/>
    <property type="molecule type" value="Genomic_DNA"/>
</dbReference>
<evidence type="ECO:0000313" key="1">
    <source>
        <dbReference type="EMBL" id="KAH3810442.1"/>
    </source>
</evidence>
<protein>
    <submittedName>
        <fullName evidence="1">Uncharacterized protein</fullName>
    </submittedName>
</protein>
<dbReference type="AlphaFoldDB" id="A0A9D4JK77"/>
<organism evidence="1 2">
    <name type="scientific">Dreissena polymorpha</name>
    <name type="common">Zebra mussel</name>
    <name type="synonym">Mytilus polymorpha</name>
    <dbReference type="NCBI Taxonomy" id="45954"/>
    <lineage>
        <taxon>Eukaryota</taxon>
        <taxon>Metazoa</taxon>
        <taxon>Spiralia</taxon>
        <taxon>Lophotrochozoa</taxon>
        <taxon>Mollusca</taxon>
        <taxon>Bivalvia</taxon>
        <taxon>Autobranchia</taxon>
        <taxon>Heteroconchia</taxon>
        <taxon>Euheterodonta</taxon>
        <taxon>Imparidentia</taxon>
        <taxon>Neoheterodontei</taxon>
        <taxon>Myida</taxon>
        <taxon>Dreissenoidea</taxon>
        <taxon>Dreissenidae</taxon>
        <taxon>Dreissena</taxon>
    </lineage>
</organism>
<keyword evidence="2" id="KW-1185">Reference proteome</keyword>
<dbReference type="Proteomes" id="UP000828390">
    <property type="component" value="Unassembled WGS sequence"/>
</dbReference>
<gene>
    <name evidence="1" type="ORF">DPMN_138834</name>
</gene>
<reference evidence="1" key="1">
    <citation type="journal article" date="2019" name="bioRxiv">
        <title>The Genome of the Zebra Mussel, Dreissena polymorpha: A Resource for Invasive Species Research.</title>
        <authorList>
            <person name="McCartney M.A."/>
            <person name="Auch B."/>
            <person name="Kono T."/>
            <person name="Mallez S."/>
            <person name="Zhang Y."/>
            <person name="Obille A."/>
            <person name="Becker A."/>
            <person name="Abrahante J.E."/>
            <person name="Garbe J."/>
            <person name="Badalamenti J.P."/>
            <person name="Herman A."/>
            <person name="Mangelson H."/>
            <person name="Liachko I."/>
            <person name="Sullivan S."/>
            <person name="Sone E.D."/>
            <person name="Koren S."/>
            <person name="Silverstein K.A.T."/>
            <person name="Beckman K.B."/>
            <person name="Gohl D.M."/>
        </authorList>
    </citation>
    <scope>NUCLEOTIDE SEQUENCE</scope>
    <source>
        <strain evidence="1">Duluth1</strain>
        <tissue evidence="1">Whole animal</tissue>
    </source>
</reference>
<comment type="caution">
    <text evidence="1">The sequence shown here is derived from an EMBL/GenBank/DDBJ whole genome shotgun (WGS) entry which is preliminary data.</text>
</comment>
<evidence type="ECO:0000313" key="2">
    <source>
        <dbReference type="Proteomes" id="UP000828390"/>
    </source>
</evidence>